<sequence length="243" mass="26637">MQSFHVLHLLILISLITTLIEAKSYYSKPRCRSGCGQVTISYPFGIGKDCSLNEWYTIDSNSSRPYLSALNKVEVLHLDASTQTVTVNMSVTNADCKNPLKNSNLVLGDGHGKSPFKISGSNNVLVVKGCGNGAIMEENGTIVTGWSTTCRKDTVSDTNNCIGVGCCQTALPHDLEMLTFNLTGLKSQDEGGTCGSAYLVDITFIERQYGLRFDSQIIGHEYAFLPMSLSWKERFNLNPTRCN</sequence>
<dbReference type="EMBL" id="CM042013">
    <property type="protein sequence ID" value="KAI3740251.1"/>
    <property type="molecule type" value="Genomic_DNA"/>
</dbReference>
<accession>A0ACB9D164</accession>
<gene>
    <name evidence="1" type="ORF">L2E82_30676</name>
</gene>
<name>A0ACB9D164_CICIN</name>
<comment type="caution">
    <text evidence="1">The sequence shown here is derived from an EMBL/GenBank/DDBJ whole genome shotgun (WGS) entry which is preliminary data.</text>
</comment>
<keyword evidence="2" id="KW-1185">Reference proteome</keyword>
<evidence type="ECO:0000313" key="2">
    <source>
        <dbReference type="Proteomes" id="UP001055811"/>
    </source>
</evidence>
<reference evidence="1 2" key="2">
    <citation type="journal article" date="2022" name="Mol. Ecol. Resour.">
        <title>The genomes of chicory, endive, great burdock and yacon provide insights into Asteraceae paleo-polyploidization history and plant inulin production.</title>
        <authorList>
            <person name="Fan W."/>
            <person name="Wang S."/>
            <person name="Wang H."/>
            <person name="Wang A."/>
            <person name="Jiang F."/>
            <person name="Liu H."/>
            <person name="Zhao H."/>
            <person name="Xu D."/>
            <person name="Zhang Y."/>
        </authorList>
    </citation>
    <scope>NUCLEOTIDE SEQUENCE [LARGE SCALE GENOMIC DNA]</scope>
    <source>
        <strain evidence="2">cv. Punajuju</strain>
        <tissue evidence="1">Leaves</tissue>
    </source>
</reference>
<organism evidence="1 2">
    <name type="scientific">Cichorium intybus</name>
    <name type="common">Chicory</name>
    <dbReference type="NCBI Taxonomy" id="13427"/>
    <lineage>
        <taxon>Eukaryota</taxon>
        <taxon>Viridiplantae</taxon>
        <taxon>Streptophyta</taxon>
        <taxon>Embryophyta</taxon>
        <taxon>Tracheophyta</taxon>
        <taxon>Spermatophyta</taxon>
        <taxon>Magnoliopsida</taxon>
        <taxon>eudicotyledons</taxon>
        <taxon>Gunneridae</taxon>
        <taxon>Pentapetalae</taxon>
        <taxon>asterids</taxon>
        <taxon>campanulids</taxon>
        <taxon>Asterales</taxon>
        <taxon>Asteraceae</taxon>
        <taxon>Cichorioideae</taxon>
        <taxon>Cichorieae</taxon>
        <taxon>Cichoriinae</taxon>
        <taxon>Cichorium</taxon>
    </lineage>
</organism>
<protein>
    <submittedName>
        <fullName evidence="1">Uncharacterized protein</fullName>
    </submittedName>
</protein>
<proteinExistence type="predicted"/>
<evidence type="ECO:0000313" key="1">
    <source>
        <dbReference type="EMBL" id="KAI3740251.1"/>
    </source>
</evidence>
<dbReference type="Proteomes" id="UP001055811">
    <property type="component" value="Linkage Group LG05"/>
</dbReference>
<reference evidence="2" key="1">
    <citation type="journal article" date="2022" name="Mol. Ecol. Resour.">
        <title>The genomes of chicory, endive, great burdock and yacon provide insights into Asteraceae palaeo-polyploidization history and plant inulin production.</title>
        <authorList>
            <person name="Fan W."/>
            <person name="Wang S."/>
            <person name="Wang H."/>
            <person name="Wang A."/>
            <person name="Jiang F."/>
            <person name="Liu H."/>
            <person name="Zhao H."/>
            <person name="Xu D."/>
            <person name="Zhang Y."/>
        </authorList>
    </citation>
    <scope>NUCLEOTIDE SEQUENCE [LARGE SCALE GENOMIC DNA]</scope>
    <source>
        <strain evidence="2">cv. Punajuju</strain>
    </source>
</reference>